<dbReference type="AlphaFoldDB" id="A0A2V3U1V3"/>
<dbReference type="Pfam" id="PF11836">
    <property type="entry name" value="Phage_TAC_11"/>
    <property type="match status" value="1"/>
</dbReference>
<accession>A0A2V3U1V3</accession>
<organism evidence="1 2">
    <name type="scientific">Chelatococcus asaccharovorans</name>
    <dbReference type="NCBI Taxonomy" id="28210"/>
    <lineage>
        <taxon>Bacteria</taxon>
        <taxon>Pseudomonadati</taxon>
        <taxon>Pseudomonadota</taxon>
        <taxon>Alphaproteobacteria</taxon>
        <taxon>Hyphomicrobiales</taxon>
        <taxon>Chelatococcaceae</taxon>
        <taxon>Chelatococcus</taxon>
    </lineage>
</organism>
<gene>
    <name evidence="1" type="ORF">C7450_10820</name>
</gene>
<comment type="caution">
    <text evidence="1">The sequence shown here is derived from an EMBL/GenBank/DDBJ whole genome shotgun (WGS) entry which is preliminary data.</text>
</comment>
<dbReference type="InterPro" id="IPR021791">
    <property type="entry name" value="Phage_TAC_11"/>
</dbReference>
<evidence type="ECO:0000313" key="2">
    <source>
        <dbReference type="Proteomes" id="UP000248021"/>
    </source>
</evidence>
<reference evidence="1 2" key="1">
    <citation type="submission" date="2018-05" db="EMBL/GenBank/DDBJ databases">
        <title>Genomic Encyclopedia of Type Strains, Phase IV (KMG-IV): sequencing the most valuable type-strain genomes for metagenomic binning, comparative biology and taxonomic classification.</title>
        <authorList>
            <person name="Goeker M."/>
        </authorList>
    </citation>
    <scope>NUCLEOTIDE SEQUENCE [LARGE SCALE GENOMIC DNA]</scope>
    <source>
        <strain evidence="1 2">DSM 6462</strain>
    </source>
</reference>
<name>A0A2V3U1V3_9HYPH</name>
<keyword evidence="2" id="KW-1185">Reference proteome</keyword>
<protein>
    <submittedName>
        <fullName evidence="1">Tail tube GTA-gp10-like protein</fullName>
    </submittedName>
</protein>
<dbReference type="EMBL" id="QJJK01000008">
    <property type="protein sequence ID" value="PXW56271.1"/>
    <property type="molecule type" value="Genomic_DNA"/>
</dbReference>
<dbReference type="RefSeq" id="WP_245449934.1">
    <property type="nucleotide sequence ID" value="NZ_JAHBRY010000001.1"/>
</dbReference>
<dbReference type="Proteomes" id="UP000248021">
    <property type="component" value="Unassembled WGS sequence"/>
</dbReference>
<proteinExistence type="predicted"/>
<evidence type="ECO:0000313" key="1">
    <source>
        <dbReference type="EMBL" id="PXW56271.1"/>
    </source>
</evidence>
<sequence length="118" mass="12337">MTARWANRHRGEIEAELDGRRHVLCLTLGALAELETAFGADDLAMLGRRLAEGRLSARDIVRILGAGLRGGGSTLSDDEVASLPVAGNLDTYARCVANLLAAAFGAAKPQPVEATANP</sequence>